<evidence type="ECO:0000313" key="3">
    <source>
        <dbReference type="Proteomes" id="UP000272729"/>
    </source>
</evidence>
<evidence type="ECO:0000259" key="1">
    <source>
        <dbReference type="Pfam" id="PF00144"/>
    </source>
</evidence>
<dbReference type="InterPro" id="IPR001466">
    <property type="entry name" value="Beta-lactam-related"/>
</dbReference>
<dbReference type="Pfam" id="PF00144">
    <property type="entry name" value="Beta-lactamase"/>
    <property type="match status" value="1"/>
</dbReference>
<dbReference type="PANTHER" id="PTHR46825">
    <property type="entry name" value="D-ALANYL-D-ALANINE-CARBOXYPEPTIDASE/ENDOPEPTIDASE AMPH"/>
    <property type="match status" value="1"/>
</dbReference>
<sequence length="453" mass="48910">MARGVAGRARAAGEWIGEVVPELVRRHGLPGAQVAVLVDGDVVDAAAGVLNLATGVPVTSDAVFQIGSITKVWTATLVLRLVHEGLLDLDRPVREYLDGFRLADEAASATVTTRQLLNHTAGFDGDIWTDTGRNDDAVRKYVEALADAVQYFAPGELFSYSNSGYVVLGRLVEVLRGKPFNRVLREELVTPLGLSHVATDVEEAILLRPAVGHERVEPDGPLEPVRRWSLVPATAPAGAMFAMSARDLLGFVRHHLSTPGYDVMREPQVEVREPGLVDGHWGLGWSLPDCGGPVVLGHSGYTMGQRAFVRVVPDAGVAVALLTNGGDVFPVFAEVFGHLLPELADVRQPELPTPPENPRPVDANRAAGTFRSSAGTWEVRVDDDGRARVRVSSPDDDEEDEEFEVVALDEDTLITRAPREGRHVVLGLGDPDAEGRARFLRLTGRALVRDTGR</sequence>
<protein>
    <submittedName>
        <fullName evidence="2">CubicO group peptidase (Beta-lactamase class C family)</fullName>
    </submittedName>
</protein>
<dbReference type="SUPFAM" id="SSF56601">
    <property type="entry name" value="beta-lactamase/transpeptidase-like"/>
    <property type="match status" value="1"/>
</dbReference>
<evidence type="ECO:0000313" key="2">
    <source>
        <dbReference type="EMBL" id="RKT69140.1"/>
    </source>
</evidence>
<dbReference type="AlphaFoldDB" id="A0A495X559"/>
<dbReference type="PANTHER" id="PTHR46825:SF9">
    <property type="entry name" value="BETA-LACTAMASE-RELATED DOMAIN-CONTAINING PROTEIN"/>
    <property type="match status" value="1"/>
</dbReference>
<proteinExistence type="predicted"/>
<accession>A0A495X559</accession>
<dbReference type="InterPro" id="IPR012338">
    <property type="entry name" value="Beta-lactam/transpept-like"/>
</dbReference>
<reference evidence="2 3" key="1">
    <citation type="submission" date="2018-10" db="EMBL/GenBank/DDBJ databases">
        <title>Sequencing the genomes of 1000 actinobacteria strains.</title>
        <authorList>
            <person name="Klenk H.-P."/>
        </authorList>
    </citation>
    <scope>NUCLEOTIDE SEQUENCE [LARGE SCALE GENOMIC DNA]</scope>
    <source>
        <strain evidence="2 3">DSM 43911</strain>
    </source>
</reference>
<keyword evidence="3" id="KW-1185">Reference proteome</keyword>
<dbReference type="EMBL" id="RBXR01000001">
    <property type="protein sequence ID" value="RKT69140.1"/>
    <property type="molecule type" value="Genomic_DNA"/>
</dbReference>
<organism evidence="2 3">
    <name type="scientific">Saccharothrix variisporea</name>
    <dbReference type="NCBI Taxonomy" id="543527"/>
    <lineage>
        <taxon>Bacteria</taxon>
        <taxon>Bacillati</taxon>
        <taxon>Actinomycetota</taxon>
        <taxon>Actinomycetes</taxon>
        <taxon>Pseudonocardiales</taxon>
        <taxon>Pseudonocardiaceae</taxon>
        <taxon>Saccharothrix</taxon>
    </lineage>
</organism>
<comment type="caution">
    <text evidence="2">The sequence shown here is derived from an EMBL/GenBank/DDBJ whole genome shotgun (WGS) entry which is preliminary data.</text>
</comment>
<dbReference type="InterPro" id="IPR050491">
    <property type="entry name" value="AmpC-like"/>
</dbReference>
<feature type="domain" description="Beta-lactamase-related" evidence="1">
    <location>
        <begin position="19"/>
        <end position="327"/>
    </location>
</feature>
<gene>
    <name evidence="2" type="ORF">DFJ66_2335</name>
</gene>
<dbReference type="Gene3D" id="3.40.710.10">
    <property type="entry name" value="DD-peptidase/beta-lactamase superfamily"/>
    <property type="match status" value="1"/>
</dbReference>
<dbReference type="RefSeq" id="WP_246029698.1">
    <property type="nucleotide sequence ID" value="NZ_JBIUBA010000035.1"/>
</dbReference>
<name>A0A495X559_9PSEU</name>
<dbReference type="Proteomes" id="UP000272729">
    <property type="component" value="Unassembled WGS sequence"/>
</dbReference>